<dbReference type="Proteomes" id="UP000694892">
    <property type="component" value="Chromosome 3L"/>
</dbReference>
<evidence type="ECO:0000313" key="2">
    <source>
        <dbReference type="Proteomes" id="UP000694892"/>
    </source>
</evidence>
<proteinExistence type="predicted"/>
<organism evidence="1 2">
    <name type="scientific">Xenopus laevis</name>
    <name type="common">African clawed frog</name>
    <dbReference type="NCBI Taxonomy" id="8355"/>
    <lineage>
        <taxon>Eukaryota</taxon>
        <taxon>Metazoa</taxon>
        <taxon>Chordata</taxon>
        <taxon>Craniata</taxon>
        <taxon>Vertebrata</taxon>
        <taxon>Euteleostomi</taxon>
        <taxon>Amphibia</taxon>
        <taxon>Batrachia</taxon>
        <taxon>Anura</taxon>
        <taxon>Pipoidea</taxon>
        <taxon>Pipidae</taxon>
        <taxon>Xenopodinae</taxon>
        <taxon>Xenopus</taxon>
        <taxon>Xenopus</taxon>
    </lineage>
</organism>
<sequence length="10" mass="1055">MACGSFRVKG</sequence>
<evidence type="ECO:0000313" key="1">
    <source>
        <dbReference type="EMBL" id="OCT89116.1"/>
    </source>
</evidence>
<protein>
    <submittedName>
        <fullName evidence="1">Uncharacterized protein</fullName>
    </submittedName>
</protein>
<name>A0A974HT98_XENLA</name>
<reference evidence="2" key="1">
    <citation type="journal article" date="2016" name="Nature">
        <title>Genome evolution in the allotetraploid frog Xenopus laevis.</title>
        <authorList>
            <person name="Session A.M."/>
            <person name="Uno Y."/>
            <person name="Kwon T."/>
            <person name="Chapman J.A."/>
            <person name="Toyoda A."/>
            <person name="Takahashi S."/>
            <person name="Fukui A."/>
            <person name="Hikosaka A."/>
            <person name="Suzuki A."/>
            <person name="Kondo M."/>
            <person name="van Heeringen S.J."/>
            <person name="Quigley I."/>
            <person name="Heinz S."/>
            <person name="Ogino H."/>
            <person name="Ochi H."/>
            <person name="Hellsten U."/>
            <person name="Lyons J.B."/>
            <person name="Simakov O."/>
            <person name="Putnam N."/>
            <person name="Stites J."/>
            <person name="Kuroki Y."/>
            <person name="Tanaka T."/>
            <person name="Michiue T."/>
            <person name="Watanabe M."/>
            <person name="Bogdanovic O."/>
            <person name="Lister R."/>
            <person name="Georgiou G."/>
            <person name="Paranjpe S.S."/>
            <person name="van Kruijsbergen I."/>
            <person name="Shu S."/>
            <person name="Carlson J."/>
            <person name="Kinoshita T."/>
            <person name="Ohta Y."/>
            <person name="Mawaribuchi S."/>
            <person name="Jenkins J."/>
            <person name="Grimwood J."/>
            <person name="Schmutz J."/>
            <person name="Mitros T."/>
            <person name="Mozaffari S.V."/>
            <person name="Suzuki Y."/>
            <person name="Haramoto Y."/>
            <person name="Yamamoto T.S."/>
            <person name="Takagi C."/>
            <person name="Heald R."/>
            <person name="Miller K."/>
            <person name="Haudenschild C."/>
            <person name="Kitzman J."/>
            <person name="Nakayama T."/>
            <person name="Izutsu Y."/>
            <person name="Robert J."/>
            <person name="Fortriede J."/>
            <person name="Burns K."/>
            <person name="Lotay V."/>
            <person name="Karimi K."/>
            <person name="Yasuoka Y."/>
            <person name="Dichmann D.S."/>
            <person name="Flajnik M.F."/>
            <person name="Houston D.W."/>
            <person name="Shendure J."/>
            <person name="DuPasquier L."/>
            <person name="Vize P.D."/>
            <person name="Zorn A.M."/>
            <person name="Ito M."/>
            <person name="Marcotte E.M."/>
            <person name="Wallingford J.B."/>
            <person name="Ito Y."/>
            <person name="Asashima M."/>
            <person name="Ueno N."/>
            <person name="Matsuda Y."/>
            <person name="Veenstra G.J."/>
            <person name="Fujiyama A."/>
            <person name="Harland R.M."/>
            <person name="Taira M."/>
            <person name="Rokhsar D.S."/>
        </authorList>
    </citation>
    <scope>NUCLEOTIDE SEQUENCE [LARGE SCALE GENOMIC DNA]</scope>
    <source>
        <strain evidence="2">J</strain>
    </source>
</reference>
<gene>
    <name evidence="1" type="ORF">XELAEV_180177342mg</name>
</gene>
<dbReference type="EMBL" id="CM004470">
    <property type="protein sequence ID" value="OCT89116.1"/>
    <property type="molecule type" value="Genomic_DNA"/>
</dbReference>
<accession>A0A974HT98</accession>
<feature type="non-terminal residue" evidence="1">
    <location>
        <position position="10"/>
    </location>
</feature>
<feature type="non-terminal residue" evidence="1">
    <location>
        <position position="1"/>
    </location>
</feature>